<evidence type="ECO:0000313" key="3">
    <source>
        <dbReference type="EMBL" id="MBR0563139.1"/>
    </source>
</evidence>
<feature type="domain" description="DUF2147" evidence="2">
    <location>
        <begin position="29"/>
        <end position="147"/>
    </location>
</feature>
<evidence type="ECO:0000259" key="2">
    <source>
        <dbReference type="Pfam" id="PF09917"/>
    </source>
</evidence>
<dbReference type="InterPro" id="IPR019223">
    <property type="entry name" value="DUF2147"/>
</dbReference>
<name>A0A8J8AYX7_9GAMM</name>
<evidence type="ECO:0000313" key="4">
    <source>
        <dbReference type="EMBL" id="MBS7456212.1"/>
    </source>
</evidence>
<keyword evidence="1" id="KW-0732">Signal</keyword>
<gene>
    <name evidence="4" type="ORF">KB893_003560</name>
    <name evidence="3" type="ORF">KB893_11545</name>
</gene>
<dbReference type="Proteomes" id="UP000675747">
    <property type="component" value="Unassembled WGS sequence"/>
</dbReference>
<reference evidence="4 5" key="1">
    <citation type="journal article" date="2021" name="Microbiol. Resour. Announc.">
        <title>Draft Genome Sequence of Coralloluteibacterium stylophorae LMG 29479T.</title>
        <authorList>
            <person name="Karlyshev A.V."/>
            <person name="Kudryashova E.B."/>
            <person name="Ariskina E.V."/>
            <person name="Conroy A.P."/>
            <person name="Abidueva E.Y."/>
        </authorList>
    </citation>
    <scope>NUCLEOTIDE SEQUENCE [LARGE SCALE GENOMIC DNA]</scope>
    <source>
        <strain evidence="4 5">LMG 29479</strain>
    </source>
</reference>
<protein>
    <submittedName>
        <fullName evidence="3">DUF2147 domain-containing protein</fullName>
    </submittedName>
</protein>
<accession>A0A8J8AYX7</accession>
<dbReference type="PANTHER" id="PTHR36919">
    <property type="entry name" value="BLR1215 PROTEIN"/>
    <property type="match status" value="1"/>
</dbReference>
<dbReference type="EMBL" id="JAGQFT010000102">
    <property type="protein sequence ID" value="MBR0563139.1"/>
    <property type="molecule type" value="Genomic_DNA"/>
</dbReference>
<proteinExistence type="predicted"/>
<dbReference type="PANTHER" id="PTHR36919:SF3">
    <property type="entry name" value="BLL5882 PROTEIN"/>
    <property type="match status" value="1"/>
</dbReference>
<dbReference type="AlphaFoldDB" id="A0A8J8AYX7"/>
<dbReference type="EMBL" id="JAGQFT020000002">
    <property type="protein sequence ID" value="MBS7456212.1"/>
    <property type="molecule type" value="Genomic_DNA"/>
</dbReference>
<organism evidence="3">
    <name type="scientific">Coralloluteibacterium stylophorae</name>
    <dbReference type="NCBI Taxonomy" id="1776034"/>
    <lineage>
        <taxon>Bacteria</taxon>
        <taxon>Pseudomonadati</taxon>
        <taxon>Pseudomonadota</taxon>
        <taxon>Gammaproteobacteria</taxon>
        <taxon>Lysobacterales</taxon>
        <taxon>Lysobacteraceae</taxon>
        <taxon>Coralloluteibacterium</taxon>
    </lineage>
</organism>
<reference evidence="3" key="2">
    <citation type="submission" date="2021-04" db="EMBL/GenBank/DDBJ databases">
        <authorList>
            <person name="Karlyshev A.V."/>
        </authorList>
    </citation>
    <scope>NUCLEOTIDE SEQUENCE</scope>
    <source>
        <strain evidence="3">LMG 29479</strain>
    </source>
</reference>
<dbReference type="RefSeq" id="WP_211927059.1">
    <property type="nucleotide sequence ID" value="NZ_JAGQFT020000002.1"/>
</dbReference>
<comment type="caution">
    <text evidence="3">The sequence shown here is derived from an EMBL/GenBank/DDBJ whole genome shotgun (WGS) entry which is preliminary data.</text>
</comment>
<dbReference type="Pfam" id="PF09917">
    <property type="entry name" value="DUF2147"/>
    <property type="match status" value="1"/>
</dbReference>
<dbReference type="Gene3D" id="2.40.128.520">
    <property type="match status" value="1"/>
</dbReference>
<evidence type="ECO:0000256" key="1">
    <source>
        <dbReference type="SAM" id="SignalP"/>
    </source>
</evidence>
<keyword evidence="5" id="KW-1185">Reference proteome</keyword>
<sequence length="156" mass="16952">MRRAILSLALSSAFLVAGPLLAQEATPVGVWKSIDDSTGEPKALIQISEQDGQLQGRIVKLFRKPGEDPDPVCDECTDQRKGQKIVGMTILTGLQREGEEWTGGMILDPKNGKVYKAKAELEEGGDVLKVRGYLGFSLLGRTQEWQRQPESAADGA</sequence>
<feature type="chain" id="PRO_5042774423" evidence="1">
    <location>
        <begin position="23"/>
        <end position="156"/>
    </location>
</feature>
<feature type="signal peptide" evidence="1">
    <location>
        <begin position="1"/>
        <end position="22"/>
    </location>
</feature>
<evidence type="ECO:0000313" key="5">
    <source>
        <dbReference type="Proteomes" id="UP000675747"/>
    </source>
</evidence>